<name>A0ABT0BSK0_9SPHN</name>
<sequence>MDRHGCDSQVAAYRWEDNRKIVETKQLLPPMLSTFTAQSQIVKNGPSFGSASVSMNDAFWDNPAVRLRLSERQLSSEAVGQRPSYRHRRTT</sequence>
<dbReference type="EMBL" id="JALHLG010000023">
    <property type="protein sequence ID" value="MCJ2188031.1"/>
    <property type="molecule type" value="Genomic_DNA"/>
</dbReference>
<evidence type="ECO:0000313" key="1">
    <source>
        <dbReference type="EMBL" id="MCJ2188031.1"/>
    </source>
</evidence>
<accession>A0ABT0BSK0</accession>
<proteinExistence type="predicted"/>
<comment type="caution">
    <text evidence="1">The sequence shown here is derived from an EMBL/GenBank/DDBJ whole genome shotgun (WGS) entry which is preliminary data.</text>
</comment>
<reference evidence="1 2" key="1">
    <citation type="submission" date="2022-04" db="EMBL/GenBank/DDBJ databases">
        <title>Identification of a novel bacterium isolated from mangrove sediments.</title>
        <authorList>
            <person name="Pan X."/>
        </authorList>
    </citation>
    <scope>NUCLEOTIDE SEQUENCE [LARGE SCALE GENOMIC DNA]</scope>
    <source>
        <strain evidence="1 2">B2638</strain>
    </source>
</reference>
<gene>
    <name evidence="1" type="ORF">MTR66_14545</name>
</gene>
<evidence type="ECO:0000313" key="2">
    <source>
        <dbReference type="Proteomes" id="UP001202281"/>
    </source>
</evidence>
<dbReference type="Proteomes" id="UP001202281">
    <property type="component" value="Unassembled WGS sequence"/>
</dbReference>
<keyword evidence="2" id="KW-1185">Reference proteome</keyword>
<organism evidence="1 2">
    <name type="scientific">Novosphingobium beihaiensis</name>
    <dbReference type="NCBI Taxonomy" id="2930389"/>
    <lineage>
        <taxon>Bacteria</taxon>
        <taxon>Pseudomonadati</taxon>
        <taxon>Pseudomonadota</taxon>
        <taxon>Alphaproteobacteria</taxon>
        <taxon>Sphingomonadales</taxon>
        <taxon>Sphingomonadaceae</taxon>
        <taxon>Novosphingobium</taxon>
    </lineage>
</organism>
<protein>
    <submittedName>
        <fullName evidence="1">Uncharacterized protein</fullName>
    </submittedName>
</protein>